<dbReference type="Gene3D" id="2.40.160.60">
    <property type="entry name" value="Outer membrane protein transport protein (OMPP1/FadL/TodX)"/>
    <property type="match status" value="1"/>
</dbReference>
<protein>
    <recommendedName>
        <fullName evidence="4">Long-chain fatty acid transport protein</fullName>
    </recommendedName>
</protein>
<keyword evidence="3" id="KW-1185">Reference proteome</keyword>
<evidence type="ECO:0000256" key="1">
    <source>
        <dbReference type="SAM" id="Phobius"/>
    </source>
</evidence>
<accession>A0A437PNB4</accession>
<gene>
    <name evidence="2" type="ORF">EOJ36_10725</name>
</gene>
<organism evidence="2 3">
    <name type="scientific">Sandaracinomonas limnophila</name>
    <dbReference type="NCBI Taxonomy" id="1862386"/>
    <lineage>
        <taxon>Bacteria</taxon>
        <taxon>Pseudomonadati</taxon>
        <taxon>Bacteroidota</taxon>
        <taxon>Cytophagia</taxon>
        <taxon>Cytophagales</taxon>
        <taxon>Flectobacillaceae</taxon>
        <taxon>Sandaracinomonas</taxon>
    </lineage>
</organism>
<name>A0A437PNB4_9BACT</name>
<comment type="caution">
    <text evidence="2">The sequence shown here is derived from an EMBL/GenBank/DDBJ whole genome shotgun (WGS) entry which is preliminary data.</text>
</comment>
<dbReference type="EMBL" id="SACY01000005">
    <property type="protein sequence ID" value="RVU23544.1"/>
    <property type="molecule type" value="Genomic_DNA"/>
</dbReference>
<dbReference type="OrthoDB" id="1491239at2"/>
<feature type="transmembrane region" description="Helical" evidence="1">
    <location>
        <begin position="12"/>
        <end position="31"/>
    </location>
</feature>
<dbReference type="SUPFAM" id="SSF56935">
    <property type="entry name" value="Porins"/>
    <property type="match status" value="1"/>
</dbReference>
<evidence type="ECO:0000313" key="2">
    <source>
        <dbReference type="EMBL" id="RVU23544.1"/>
    </source>
</evidence>
<proteinExistence type="predicted"/>
<keyword evidence="1" id="KW-0472">Membrane</keyword>
<reference evidence="2 3" key="1">
    <citation type="submission" date="2019-01" db="EMBL/GenBank/DDBJ databases">
        <authorList>
            <person name="Chen W.-M."/>
        </authorList>
    </citation>
    <scope>NUCLEOTIDE SEQUENCE [LARGE SCALE GENOMIC DNA]</scope>
    <source>
        <strain evidence="2 3">FSY-15</strain>
    </source>
</reference>
<evidence type="ECO:0008006" key="4">
    <source>
        <dbReference type="Google" id="ProtNLM"/>
    </source>
</evidence>
<dbReference type="Proteomes" id="UP000282832">
    <property type="component" value="Unassembled WGS sequence"/>
</dbReference>
<keyword evidence="1" id="KW-0812">Transmembrane</keyword>
<evidence type="ECO:0000313" key="3">
    <source>
        <dbReference type="Proteomes" id="UP000282832"/>
    </source>
</evidence>
<dbReference type="RefSeq" id="WP_127805212.1">
    <property type="nucleotide sequence ID" value="NZ_SACY01000005.1"/>
</dbReference>
<sequence length="434" mass="48157">MILDFRIKLNTKAALGIFFLFIANLFTFQGFSQTILNSPYSYIGLGEVDQNVAPSQVGMGGIGVATSNGIYINTQNPALLARNRYTVFEAGANVERKTMQDLRQSQRLFGGNYKYLALLLPVSSRWTMSFSLSPYSTIQYETKSFRRLNVLGLDSLIYNYSGQGNISKLGISNGVRIGKGVYLGLETNVLFGNVIRSVGTQNMSDGQYYKVQLEKRMDYAGLTFKGGAAYQTKVGKDLFLTLGTTLDLTSQSNATEISRFVIYDLGGLNVINADTVGKSTPFTQHLPVTTKFGVSLEKAANWTIGIDYSMTDWSKIDNFLGNSATLPKTYKVAVGAELTPDFEAVSNYFKRISYRAGFNYATTPYSILNSGKFATEMNLTLGIGFPLRNLSYFNLSYQLGKRGDITNQGLEEQFHRLTIGLTLSDLWFVKQRIN</sequence>
<dbReference type="AlphaFoldDB" id="A0A437PNB4"/>
<keyword evidence="1" id="KW-1133">Transmembrane helix</keyword>